<reference evidence="1" key="1">
    <citation type="submission" date="2023-12" db="EMBL/GenBank/DDBJ databases">
        <title>Genome assembly of Anisodus tanguticus.</title>
        <authorList>
            <person name="Wang Y.-J."/>
        </authorList>
    </citation>
    <scope>NUCLEOTIDE SEQUENCE</scope>
    <source>
        <strain evidence="1">KB-2021</strain>
        <tissue evidence="1">Leaf</tissue>
    </source>
</reference>
<evidence type="ECO:0000313" key="1">
    <source>
        <dbReference type="EMBL" id="KAK4377052.1"/>
    </source>
</evidence>
<dbReference type="EMBL" id="JAVYJV010000002">
    <property type="protein sequence ID" value="KAK4377052.1"/>
    <property type="molecule type" value="Genomic_DNA"/>
</dbReference>
<keyword evidence="2" id="KW-1185">Reference proteome</keyword>
<evidence type="ECO:0000313" key="2">
    <source>
        <dbReference type="Proteomes" id="UP001291623"/>
    </source>
</evidence>
<name>A0AAE1SVQ5_9SOLA</name>
<dbReference type="Proteomes" id="UP001291623">
    <property type="component" value="Unassembled WGS sequence"/>
</dbReference>
<dbReference type="AlphaFoldDB" id="A0AAE1SVQ5"/>
<proteinExistence type="predicted"/>
<dbReference type="Gene3D" id="3.30.200.20">
    <property type="entry name" value="Phosphorylase Kinase, domain 1"/>
    <property type="match status" value="1"/>
</dbReference>
<comment type="caution">
    <text evidence="1">The sequence shown here is derived from an EMBL/GenBank/DDBJ whole genome shotgun (WGS) entry which is preliminary data.</text>
</comment>
<gene>
    <name evidence="1" type="ORF">RND71_003348</name>
</gene>
<sequence length="108" mass="11985">MQSLSVVNIPSLICDVAGIGKIAEVPCFRRVRAWLDEEKALNAFPSHIEEFRGKVEELGAIGHGNLVPLRAYYYGRDEKLIVYDSTLTSLSILLHDLSSGVCYATILF</sequence>
<protein>
    <recommendedName>
        <fullName evidence="3">Protein kinase domain-containing protein</fullName>
    </recommendedName>
</protein>
<organism evidence="1 2">
    <name type="scientific">Anisodus tanguticus</name>
    <dbReference type="NCBI Taxonomy" id="243964"/>
    <lineage>
        <taxon>Eukaryota</taxon>
        <taxon>Viridiplantae</taxon>
        <taxon>Streptophyta</taxon>
        <taxon>Embryophyta</taxon>
        <taxon>Tracheophyta</taxon>
        <taxon>Spermatophyta</taxon>
        <taxon>Magnoliopsida</taxon>
        <taxon>eudicotyledons</taxon>
        <taxon>Gunneridae</taxon>
        <taxon>Pentapetalae</taxon>
        <taxon>asterids</taxon>
        <taxon>lamiids</taxon>
        <taxon>Solanales</taxon>
        <taxon>Solanaceae</taxon>
        <taxon>Solanoideae</taxon>
        <taxon>Hyoscyameae</taxon>
        <taxon>Anisodus</taxon>
    </lineage>
</organism>
<evidence type="ECO:0008006" key="3">
    <source>
        <dbReference type="Google" id="ProtNLM"/>
    </source>
</evidence>
<accession>A0AAE1SVQ5</accession>